<sequence length="223" mass="24985">MMLRSKKSESLGIVVLGQSQVGKSCFIDMFLQGTHFISHSAVSSTPLSRQISHLGTSFTLSFIDLDLTGPIAPSYRKIIDEYLRTADGIVLLYDITYNLSFTSVIHEFYVYAWTCRDDISPKEADGHVAKKRFGCVLVGNKRDIIVGEDAAKRQVDKNMAEQWASSQGSRHFEITANERSEVEEVVKTLMDSIARARRMDRRDKADGAIEEGGSIMRLLKRTA</sequence>
<dbReference type="EMBL" id="WNKQ01000007">
    <property type="protein sequence ID" value="KAF5850504.1"/>
    <property type="molecule type" value="Genomic_DNA"/>
</dbReference>
<dbReference type="PROSITE" id="PS51419">
    <property type="entry name" value="RAB"/>
    <property type="match status" value="1"/>
</dbReference>
<reference evidence="3" key="1">
    <citation type="submission" date="2019-11" db="EMBL/GenBank/DDBJ databases">
        <title>Bipolaris sorokiniana Genome sequencing.</title>
        <authorList>
            <person name="Wang H."/>
        </authorList>
    </citation>
    <scope>NUCLEOTIDE SEQUENCE</scope>
</reference>
<dbReference type="AlphaFoldDB" id="A0A8H5ZLR9"/>
<dbReference type="InterPro" id="IPR001806">
    <property type="entry name" value="Small_GTPase"/>
</dbReference>
<protein>
    <recommendedName>
        <fullName evidence="5">P-loop containing nucleoside triphosphate hydrolase protein</fullName>
    </recommendedName>
</protein>
<dbReference type="SMART" id="SM00173">
    <property type="entry name" value="RAS"/>
    <property type="match status" value="1"/>
</dbReference>
<dbReference type="Pfam" id="PF00071">
    <property type="entry name" value="Ras"/>
    <property type="match status" value="1"/>
</dbReference>
<keyword evidence="1" id="KW-0547">Nucleotide-binding</keyword>
<evidence type="ECO:0000313" key="4">
    <source>
        <dbReference type="Proteomes" id="UP000624244"/>
    </source>
</evidence>
<name>A0A8H5ZLR9_COCSA</name>
<dbReference type="PANTHER" id="PTHR24070">
    <property type="entry name" value="RAS, DI-RAS, AND RHEB FAMILY MEMBERS OF SMALL GTPASE SUPERFAMILY"/>
    <property type="match status" value="1"/>
</dbReference>
<organism evidence="3 4">
    <name type="scientific">Cochliobolus sativus</name>
    <name type="common">Common root rot and spot blotch fungus</name>
    <name type="synonym">Bipolaris sorokiniana</name>
    <dbReference type="NCBI Taxonomy" id="45130"/>
    <lineage>
        <taxon>Eukaryota</taxon>
        <taxon>Fungi</taxon>
        <taxon>Dikarya</taxon>
        <taxon>Ascomycota</taxon>
        <taxon>Pezizomycotina</taxon>
        <taxon>Dothideomycetes</taxon>
        <taxon>Pleosporomycetidae</taxon>
        <taxon>Pleosporales</taxon>
        <taxon>Pleosporineae</taxon>
        <taxon>Pleosporaceae</taxon>
        <taxon>Bipolaris</taxon>
    </lineage>
</organism>
<dbReference type="GO" id="GO:0005525">
    <property type="term" value="F:GTP binding"/>
    <property type="evidence" value="ECO:0007669"/>
    <property type="project" value="UniProtKB-KW"/>
</dbReference>
<dbReference type="SMART" id="SM00175">
    <property type="entry name" value="RAB"/>
    <property type="match status" value="1"/>
</dbReference>
<accession>A0A8H5ZLR9</accession>
<gene>
    <name evidence="3" type="ORF">GGP41_002742</name>
</gene>
<dbReference type="Proteomes" id="UP000624244">
    <property type="component" value="Unassembled WGS sequence"/>
</dbReference>
<dbReference type="GO" id="GO:0003924">
    <property type="term" value="F:GTPase activity"/>
    <property type="evidence" value="ECO:0007669"/>
    <property type="project" value="InterPro"/>
</dbReference>
<dbReference type="GO" id="GO:0016020">
    <property type="term" value="C:membrane"/>
    <property type="evidence" value="ECO:0007669"/>
    <property type="project" value="InterPro"/>
</dbReference>
<dbReference type="PROSITE" id="PS51421">
    <property type="entry name" value="RAS"/>
    <property type="match status" value="1"/>
</dbReference>
<dbReference type="OMA" id="CFIDMFL"/>
<dbReference type="SUPFAM" id="SSF52540">
    <property type="entry name" value="P-loop containing nucleoside triphosphate hydrolases"/>
    <property type="match status" value="1"/>
</dbReference>
<evidence type="ECO:0000256" key="1">
    <source>
        <dbReference type="ARBA" id="ARBA00022741"/>
    </source>
</evidence>
<proteinExistence type="predicted"/>
<evidence type="ECO:0000256" key="2">
    <source>
        <dbReference type="ARBA" id="ARBA00023134"/>
    </source>
</evidence>
<dbReference type="GO" id="GO:0007165">
    <property type="term" value="P:signal transduction"/>
    <property type="evidence" value="ECO:0007669"/>
    <property type="project" value="InterPro"/>
</dbReference>
<dbReference type="Gene3D" id="3.40.50.300">
    <property type="entry name" value="P-loop containing nucleotide triphosphate hydrolases"/>
    <property type="match status" value="1"/>
</dbReference>
<evidence type="ECO:0000313" key="3">
    <source>
        <dbReference type="EMBL" id="KAF5850504.1"/>
    </source>
</evidence>
<comment type="caution">
    <text evidence="3">The sequence shown here is derived from an EMBL/GenBank/DDBJ whole genome shotgun (WGS) entry which is preliminary data.</text>
</comment>
<evidence type="ECO:0008006" key="5">
    <source>
        <dbReference type="Google" id="ProtNLM"/>
    </source>
</evidence>
<keyword evidence="2" id="KW-0342">GTP-binding</keyword>
<dbReference type="InterPro" id="IPR020849">
    <property type="entry name" value="Small_GTPase_Ras-type"/>
</dbReference>
<dbReference type="PRINTS" id="PR00449">
    <property type="entry name" value="RASTRNSFRMNG"/>
</dbReference>
<dbReference type="InterPro" id="IPR027417">
    <property type="entry name" value="P-loop_NTPase"/>
</dbReference>